<evidence type="ECO:0000313" key="2">
    <source>
        <dbReference type="Proteomes" id="UP000698335"/>
    </source>
</evidence>
<name>A0A930W0C2_9ACTN</name>
<protein>
    <submittedName>
        <fullName evidence="1">Uncharacterized protein</fullName>
    </submittedName>
</protein>
<reference evidence="1" key="1">
    <citation type="submission" date="2020-04" db="EMBL/GenBank/DDBJ databases">
        <title>Deep metagenomics examines the oral microbiome during advanced dental caries in children, revealing novel taxa and co-occurrences with host molecules.</title>
        <authorList>
            <person name="Baker J.L."/>
            <person name="Morton J.T."/>
            <person name="Dinis M."/>
            <person name="Alvarez R."/>
            <person name="Tran N.C."/>
            <person name="Knight R."/>
            <person name="Edlund A."/>
        </authorList>
    </citation>
    <scope>NUCLEOTIDE SEQUENCE</scope>
    <source>
        <strain evidence="1">JCVI_38_bin.5</strain>
    </source>
</reference>
<accession>A0A930W0C2</accession>
<proteinExistence type="predicted"/>
<dbReference type="AlphaFoldDB" id="A0A930W0C2"/>
<dbReference type="EMBL" id="JABZGW010000009">
    <property type="protein sequence ID" value="MBF4807195.1"/>
    <property type="molecule type" value="Genomic_DNA"/>
</dbReference>
<comment type="caution">
    <text evidence="1">The sequence shown here is derived from an EMBL/GenBank/DDBJ whole genome shotgun (WGS) entry which is preliminary data.</text>
</comment>
<sequence length="113" mass="12853">MKHDIPDKEELTIKRAQDGSLTLRAYVSGHPSRVGFGEDEHVSYLLLDDTSALQLKDALEPRYGRQSSEDLFWQMVAEKTECIAEILDICDARSIHYTYKSLGSESDCCLREL</sequence>
<gene>
    <name evidence="1" type="ORF">HXK26_00635</name>
</gene>
<organism evidence="1 2">
    <name type="scientific">Lancefieldella rimae</name>
    <dbReference type="NCBI Taxonomy" id="1383"/>
    <lineage>
        <taxon>Bacteria</taxon>
        <taxon>Bacillati</taxon>
        <taxon>Actinomycetota</taxon>
        <taxon>Coriobacteriia</taxon>
        <taxon>Coriobacteriales</taxon>
        <taxon>Atopobiaceae</taxon>
        <taxon>Lancefieldella</taxon>
    </lineage>
</organism>
<dbReference type="Proteomes" id="UP000698335">
    <property type="component" value="Unassembled WGS sequence"/>
</dbReference>
<evidence type="ECO:0000313" key="1">
    <source>
        <dbReference type="EMBL" id="MBF4807195.1"/>
    </source>
</evidence>